<dbReference type="InterPro" id="IPR016440">
    <property type="entry name" value="Rubredoxin-O_OxRdtase"/>
</dbReference>
<name>A0A4R8GQ03_9FIRM</name>
<evidence type="ECO:0000259" key="2">
    <source>
        <dbReference type="PROSITE" id="PS50902"/>
    </source>
</evidence>
<dbReference type="GO" id="GO:0046872">
    <property type="term" value="F:metal ion binding"/>
    <property type="evidence" value="ECO:0007669"/>
    <property type="project" value="InterPro"/>
</dbReference>
<dbReference type="InterPro" id="IPR001226">
    <property type="entry name" value="Flavodoxin_CS"/>
</dbReference>
<proteinExistence type="inferred from homology"/>
<sequence>MRAKEIKKDIYWVGGIDWDLRDFHGYLTQRGSTYNAYLIIDEKVTLIDTVKHYLYDEMIERISSIIDPSKIDYVISNHVEMDHSGGLPQLMKVAKNAKLITSPKGKAGLEAHYDSENWNFEVAKPGTELNIGQRTLNFVLTPMVHWPDNMVTYLPDEKILFSNDAFGQHYASSERFADQASFDIVMEEAKKYYANIVMPYGRQVQGVLEKAKDLEIDIIAPSHGVIWRSFVTEIMEKYQKWSANETDEKALIIYDTMWGSTNKLAYAIQDAFEDKGISTKMMNLDVNHRSDIITEVLTAKYICVGSPTLNNNMLPSVAAFLTYLKGLAPKNRIGLAFGSYGWGGQSIGQVEDVLADCRFELLDQIKVQYIPDESQLKEVTDNLKEEI</sequence>
<evidence type="ECO:0000313" key="4">
    <source>
        <dbReference type="Proteomes" id="UP000295832"/>
    </source>
</evidence>
<dbReference type="EMBL" id="SOEG01000035">
    <property type="protein sequence ID" value="TDX47832.1"/>
    <property type="molecule type" value="Genomic_DNA"/>
</dbReference>
<dbReference type="PANTHER" id="PTHR43717">
    <property type="entry name" value="ANAEROBIC NITRIC OXIDE REDUCTASE FLAVORUBREDOXIN"/>
    <property type="match status" value="1"/>
</dbReference>
<dbReference type="AlphaFoldDB" id="A0A4R8GQ03"/>
<accession>A0A4R8GQ03</accession>
<dbReference type="InterPro" id="IPR029039">
    <property type="entry name" value="Flavoprotein-like_sf"/>
</dbReference>
<evidence type="ECO:0000256" key="1">
    <source>
        <dbReference type="ARBA" id="ARBA00007121"/>
    </source>
</evidence>
<comment type="similarity">
    <text evidence="1">In the N-terminal section; belongs to the zinc metallo-hydrolase group 3 family.</text>
</comment>
<dbReference type="InterPro" id="IPR008254">
    <property type="entry name" value="Flavodoxin/NO_synth"/>
</dbReference>
<dbReference type="SMART" id="SM00849">
    <property type="entry name" value="Lactamase_B"/>
    <property type="match status" value="1"/>
</dbReference>
<gene>
    <name evidence="3" type="ORF">C7959_13521</name>
</gene>
<comment type="caution">
    <text evidence="3">The sequence shown here is derived from an EMBL/GenBank/DDBJ whole genome shotgun (WGS) entry which is preliminary data.</text>
</comment>
<dbReference type="Gene3D" id="3.40.50.360">
    <property type="match status" value="1"/>
</dbReference>
<dbReference type="InterPro" id="IPR045761">
    <property type="entry name" value="ODP_dom"/>
</dbReference>
<dbReference type="Pfam" id="PF19583">
    <property type="entry name" value="ODP"/>
    <property type="match status" value="1"/>
</dbReference>
<dbReference type="CDD" id="cd07709">
    <property type="entry name" value="flavodiiron_proteins_MBL-fold"/>
    <property type="match status" value="1"/>
</dbReference>
<organism evidence="3 4">
    <name type="scientific">Orenia marismortui</name>
    <dbReference type="NCBI Taxonomy" id="46469"/>
    <lineage>
        <taxon>Bacteria</taxon>
        <taxon>Bacillati</taxon>
        <taxon>Bacillota</taxon>
        <taxon>Clostridia</taxon>
        <taxon>Halanaerobiales</taxon>
        <taxon>Halobacteroidaceae</taxon>
        <taxon>Orenia</taxon>
    </lineage>
</organism>
<dbReference type="GO" id="GO:0010181">
    <property type="term" value="F:FMN binding"/>
    <property type="evidence" value="ECO:0007669"/>
    <property type="project" value="InterPro"/>
</dbReference>
<dbReference type="Pfam" id="PF00258">
    <property type="entry name" value="Flavodoxin_1"/>
    <property type="match status" value="1"/>
</dbReference>
<dbReference type="GO" id="GO:0016651">
    <property type="term" value="F:oxidoreductase activity, acting on NAD(P)H"/>
    <property type="evidence" value="ECO:0007669"/>
    <property type="project" value="UniProtKB-ARBA"/>
</dbReference>
<dbReference type="InterPro" id="IPR001279">
    <property type="entry name" value="Metallo-B-lactamas"/>
</dbReference>
<dbReference type="PROSITE" id="PS50902">
    <property type="entry name" value="FLAVODOXIN_LIKE"/>
    <property type="match status" value="1"/>
</dbReference>
<dbReference type="STRING" id="926561.GCA_000379025_00016"/>
<dbReference type="SUPFAM" id="SSF56281">
    <property type="entry name" value="Metallo-hydrolase/oxidoreductase"/>
    <property type="match status" value="1"/>
</dbReference>
<protein>
    <submittedName>
        <fullName evidence="3">Flavorubredoxin</fullName>
    </submittedName>
</protein>
<dbReference type="SUPFAM" id="SSF52218">
    <property type="entry name" value="Flavoproteins"/>
    <property type="match status" value="1"/>
</dbReference>
<dbReference type="GO" id="GO:0009055">
    <property type="term" value="F:electron transfer activity"/>
    <property type="evidence" value="ECO:0007669"/>
    <property type="project" value="InterPro"/>
</dbReference>
<keyword evidence="4" id="KW-1185">Reference proteome</keyword>
<dbReference type="Proteomes" id="UP000295832">
    <property type="component" value="Unassembled WGS sequence"/>
</dbReference>
<evidence type="ECO:0000313" key="3">
    <source>
        <dbReference type="EMBL" id="TDX47832.1"/>
    </source>
</evidence>
<reference evidence="3 4" key="1">
    <citation type="submission" date="2019-03" db="EMBL/GenBank/DDBJ databases">
        <title>Subsurface microbial communities from deep shales in Ohio and West Virginia, USA.</title>
        <authorList>
            <person name="Wrighton K."/>
        </authorList>
    </citation>
    <scope>NUCLEOTIDE SEQUENCE [LARGE SCALE GENOMIC DNA]</scope>
    <source>
        <strain evidence="3 4">MSL 6dP</strain>
    </source>
</reference>
<dbReference type="PROSITE" id="PS00201">
    <property type="entry name" value="FLAVODOXIN"/>
    <property type="match status" value="1"/>
</dbReference>
<dbReference type="InterPro" id="IPR036866">
    <property type="entry name" value="RibonucZ/Hydroxyglut_hydro"/>
</dbReference>
<feature type="domain" description="Flavodoxin-like" evidence="2">
    <location>
        <begin position="250"/>
        <end position="387"/>
    </location>
</feature>
<dbReference type="Gene3D" id="3.60.15.10">
    <property type="entry name" value="Ribonuclease Z/Hydroxyacylglutathione hydrolase-like"/>
    <property type="match status" value="1"/>
</dbReference>
<dbReference type="PIRSF" id="PIRSF005243">
    <property type="entry name" value="ROO"/>
    <property type="match status" value="1"/>
</dbReference>
<dbReference type="PANTHER" id="PTHR43717:SF1">
    <property type="entry name" value="ANAEROBIC NITRIC OXIDE REDUCTASE FLAVORUBREDOXIN"/>
    <property type="match status" value="1"/>
</dbReference>
<dbReference type="RefSeq" id="WP_134118508.1">
    <property type="nucleotide sequence ID" value="NZ_SOEG01000035.1"/>
</dbReference>